<dbReference type="SMART" id="SM00534">
    <property type="entry name" value="MUTSac"/>
    <property type="match status" value="1"/>
</dbReference>
<keyword evidence="4" id="KW-1133">Transmembrane helix</keyword>
<organism evidence="6 7">
    <name type="scientific">Xanthocytophaga flava</name>
    <dbReference type="NCBI Taxonomy" id="3048013"/>
    <lineage>
        <taxon>Bacteria</taxon>
        <taxon>Pseudomonadati</taxon>
        <taxon>Bacteroidota</taxon>
        <taxon>Cytophagia</taxon>
        <taxon>Cytophagales</taxon>
        <taxon>Rhodocytophagaceae</taxon>
        <taxon>Xanthocytophaga</taxon>
    </lineage>
</organism>
<keyword evidence="2" id="KW-0067">ATP-binding</keyword>
<keyword evidence="4" id="KW-0472">Membrane</keyword>
<dbReference type="Gene3D" id="1.10.1420.10">
    <property type="match status" value="1"/>
</dbReference>
<name>A0AAE3U8M5_9BACT</name>
<dbReference type="GO" id="GO:0140664">
    <property type="term" value="F:ATP-dependent DNA damage sensor activity"/>
    <property type="evidence" value="ECO:0007669"/>
    <property type="project" value="InterPro"/>
</dbReference>
<dbReference type="SUPFAM" id="SSF48334">
    <property type="entry name" value="DNA repair protein MutS, domain III"/>
    <property type="match status" value="1"/>
</dbReference>
<dbReference type="Gene3D" id="3.40.50.300">
    <property type="entry name" value="P-loop containing nucleotide triphosphate hydrolases"/>
    <property type="match status" value="1"/>
</dbReference>
<proteinExistence type="predicted"/>
<dbReference type="SUPFAM" id="SSF52540">
    <property type="entry name" value="P-loop containing nucleoside triphosphate hydrolases"/>
    <property type="match status" value="1"/>
</dbReference>
<keyword evidence="3" id="KW-0238">DNA-binding</keyword>
<feature type="transmembrane region" description="Helical" evidence="4">
    <location>
        <begin position="210"/>
        <end position="229"/>
    </location>
</feature>
<reference evidence="6" key="1">
    <citation type="submission" date="2023-05" db="EMBL/GenBank/DDBJ databases">
        <authorList>
            <person name="Zhang X."/>
        </authorList>
    </citation>
    <scope>NUCLEOTIDE SEQUENCE</scope>
    <source>
        <strain evidence="6">YF14B1</strain>
    </source>
</reference>
<sequence length="615" mass="69409">MDLYHQKIAQYQDTLTKTEAELGRLSLLRIAVFLASAIVVVILANNRALAPLLIVAPVCLVALGIMIKRYNALLYVKKQTAFLKELNEQEAARSSNRLSDFPTGDVFVNREHPYAADLDVFGKHSLFQLINRTTTESGSMRLAEWLSEPAANTSILERQQAVKELTPKLEWRQDFQAAGMHHQNAKSDYAKLLAWVEKPEVLLPHRTKHLVTAISLGVLTAVATVYALANIFSSTALLDMIPLLVLLVINFFVLKKVGPLAEETIDNTHQNVKILAGYQALITRIETEQFHARLLVQLHSVFSQNNYSAAQEIDKLKNILDVFKLRGTRANPVGRNPFYTVYFNTFWLLDIYLILQTEKWKHKNRNFLKEWISSVSEFEVLNSIAGFAYSNPSFTFPQIQDELYVIEFTTLGHPLLPTERRICNDFTLKGRGEIAVITGSNMAGKSTFLRTVGLNLVLALMGAPCCAQSGRVSNMMLFTSMRTQDNLEEGVSSFYAELKRIEQLLKLLEQQQPLFFLLDEIFKGTNSQDRYRGGVSLIRQLNELNAFGIISTHDLELAKLAANHMIVANYSFNSAIREGKMIFDYTLTDGICTDFNASELMKKSGIRILSDIEQL</sequence>
<dbReference type="GO" id="GO:0005829">
    <property type="term" value="C:cytosol"/>
    <property type="evidence" value="ECO:0007669"/>
    <property type="project" value="TreeGrafter"/>
</dbReference>
<dbReference type="EMBL" id="JASJOS010000009">
    <property type="protein sequence ID" value="MDJ1482822.1"/>
    <property type="molecule type" value="Genomic_DNA"/>
</dbReference>
<dbReference type="GO" id="GO:0005524">
    <property type="term" value="F:ATP binding"/>
    <property type="evidence" value="ECO:0007669"/>
    <property type="project" value="UniProtKB-KW"/>
</dbReference>
<evidence type="ECO:0000256" key="1">
    <source>
        <dbReference type="ARBA" id="ARBA00022741"/>
    </source>
</evidence>
<evidence type="ECO:0000256" key="3">
    <source>
        <dbReference type="ARBA" id="ARBA00023125"/>
    </source>
</evidence>
<gene>
    <name evidence="6" type="ORF">QNI16_20140</name>
</gene>
<dbReference type="InterPro" id="IPR036187">
    <property type="entry name" value="DNA_mismatch_repair_MutS_sf"/>
</dbReference>
<protein>
    <submittedName>
        <fullName evidence="6">DNA mismatch repair protein MutS</fullName>
    </submittedName>
</protein>
<evidence type="ECO:0000313" key="7">
    <source>
        <dbReference type="Proteomes" id="UP001241110"/>
    </source>
</evidence>
<dbReference type="PANTHER" id="PTHR11361">
    <property type="entry name" value="DNA MISMATCH REPAIR PROTEIN MUTS FAMILY MEMBER"/>
    <property type="match status" value="1"/>
</dbReference>
<dbReference type="InterPro" id="IPR045076">
    <property type="entry name" value="MutS"/>
</dbReference>
<dbReference type="InterPro" id="IPR000432">
    <property type="entry name" value="DNA_mismatch_repair_MutS_C"/>
</dbReference>
<keyword evidence="4" id="KW-0812">Transmembrane</keyword>
<evidence type="ECO:0000313" key="6">
    <source>
        <dbReference type="EMBL" id="MDJ1482822.1"/>
    </source>
</evidence>
<keyword evidence="1" id="KW-0547">Nucleotide-binding</keyword>
<comment type="caution">
    <text evidence="6">The sequence shown here is derived from an EMBL/GenBank/DDBJ whole genome shotgun (WGS) entry which is preliminary data.</text>
</comment>
<dbReference type="PANTHER" id="PTHR11361:SF99">
    <property type="entry name" value="DNA MISMATCH REPAIR PROTEIN"/>
    <property type="match status" value="1"/>
</dbReference>
<dbReference type="AlphaFoldDB" id="A0AAE3U8M5"/>
<dbReference type="Pfam" id="PF05192">
    <property type="entry name" value="MutS_III"/>
    <property type="match status" value="1"/>
</dbReference>
<dbReference type="InterPro" id="IPR007696">
    <property type="entry name" value="DNA_mismatch_repair_MutS_core"/>
</dbReference>
<dbReference type="Pfam" id="PF00488">
    <property type="entry name" value="MutS_V"/>
    <property type="match status" value="1"/>
</dbReference>
<dbReference type="RefSeq" id="WP_313982193.1">
    <property type="nucleotide sequence ID" value="NZ_JASJOS010000009.1"/>
</dbReference>
<dbReference type="InterPro" id="IPR027417">
    <property type="entry name" value="P-loop_NTPase"/>
</dbReference>
<dbReference type="GO" id="GO:0006298">
    <property type="term" value="P:mismatch repair"/>
    <property type="evidence" value="ECO:0007669"/>
    <property type="project" value="InterPro"/>
</dbReference>
<feature type="transmembrane region" description="Helical" evidence="4">
    <location>
        <begin position="27"/>
        <end position="44"/>
    </location>
</feature>
<evidence type="ECO:0000256" key="4">
    <source>
        <dbReference type="SAM" id="Phobius"/>
    </source>
</evidence>
<accession>A0AAE3U8M5</accession>
<feature type="transmembrane region" description="Helical" evidence="4">
    <location>
        <begin position="50"/>
        <end position="67"/>
    </location>
</feature>
<evidence type="ECO:0000256" key="2">
    <source>
        <dbReference type="ARBA" id="ARBA00022840"/>
    </source>
</evidence>
<evidence type="ECO:0000259" key="5">
    <source>
        <dbReference type="SMART" id="SM00534"/>
    </source>
</evidence>
<dbReference type="GO" id="GO:0030983">
    <property type="term" value="F:mismatched DNA binding"/>
    <property type="evidence" value="ECO:0007669"/>
    <property type="project" value="InterPro"/>
</dbReference>
<feature type="transmembrane region" description="Helical" evidence="4">
    <location>
        <begin position="235"/>
        <end position="254"/>
    </location>
</feature>
<dbReference type="Proteomes" id="UP001241110">
    <property type="component" value="Unassembled WGS sequence"/>
</dbReference>
<feature type="domain" description="DNA mismatch repair proteins mutS family" evidence="5">
    <location>
        <begin position="432"/>
        <end position="610"/>
    </location>
</feature>